<feature type="compositionally biased region" description="Low complexity" evidence="4">
    <location>
        <begin position="714"/>
        <end position="731"/>
    </location>
</feature>
<feature type="compositionally biased region" description="Low complexity" evidence="4">
    <location>
        <begin position="910"/>
        <end position="933"/>
    </location>
</feature>
<feature type="compositionally biased region" description="Low complexity" evidence="4">
    <location>
        <begin position="670"/>
        <end position="686"/>
    </location>
</feature>
<dbReference type="PROSITE" id="PS50297">
    <property type="entry name" value="ANK_REP_REGION"/>
    <property type="match status" value="3"/>
</dbReference>
<feature type="non-terminal residue" evidence="6">
    <location>
        <position position="1227"/>
    </location>
</feature>
<dbReference type="Gene3D" id="1.25.40.20">
    <property type="entry name" value="Ankyrin repeat-containing domain"/>
    <property type="match status" value="1"/>
</dbReference>
<feature type="repeat" description="ANK" evidence="3">
    <location>
        <begin position="510"/>
        <end position="542"/>
    </location>
</feature>
<feature type="region of interest" description="Disordered" evidence="4">
    <location>
        <begin position="1165"/>
        <end position="1227"/>
    </location>
</feature>
<gene>
    <name evidence="6" type="primary">LOC101848694</name>
</gene>
<feature type="repeat" description="ANK" evidence="3">
    <location>
        <begin position="408"/>
        <end position="440"/>
    </location>
</feature>
<reference evidence="6" key="1">
    <citation type="submission" date="2025-08" db="UniProtKB">
        <authorList>
            <consortium name="RefSeq"/>
        </authorList>
    </citation>
    <scope>IDENTIFICATION</scope>
</reference>
<dbReference type="SMART" id="SM00248">
    <property type="entry name" value="ANK"/>
    <property type="match status" value="5"/>
</dbReference>
<sequence length="1227" mass="128650">MDEKEQRDRMAAAEALFMISTRSEKNIINQPTRISHRGRRKKSPDPPETVFIDEGLTNTYESAPKRGRGRGRGGRGRGGDGGKRRGRGTEASSNSKRGGKTGRGKSNSAKGKQHFDEYEENGAEMMETDIELHSEISVPHPAVGMNSKSKRKNKRASSSPKASISSSIKTEDTENQDASVEGHAVGFTGAHIDIPIQKSPSTNHPPHLPSQNLPSLSLVPGFRQVSLLSRQLSGGSTLPSSSLSLLSQPMEVNLPSIPLELSTLRLSSDPTPNLSSLELKEEVMDEEQRINADKSLPLKKRRKMQQSNVETTEHKSTPSPQPASVSDSEEVGDPPSPPSAPVRTSFTVQAPPVITMQTLMEIKTALTADEDGDLPLHIAVVHENMRMVNKLICLMKIAGKGVDKFNKQQQTPLHLAVKLNFVDAVEVLLRSGASVNAVDCTGSSAIHMAVQGHNSPCLHKLLQICPNADLNTRNFDGVTPLHTAVDNADLSQVQLLLAHGAEIDMTDGKSGRTALFRAAESNQKLMVELLLRKGANPDIHNYAGVTCAMAAQGRNLHGVLKLLGSVATDYMDYHTKMAVLSVEAKPTVYMNVPGSPTPSVIRGDKLFPLVTQQLQDEDGQQVREPQQRAIVSAAAPVTEVSTPRETRVYHNVFVVSQVNKGEMRPSLSEPASPDSSQGPSPSSSTPATARHALTTGGLLSLPEVSLFSSARLTSSPRLFSSSSPRSGPSSPQIMLQPGSPLPARVMVLPSKIGARPMSTARSPVEKMDMSGPPAAQPLPHRPRPPPPPPAQPEQRVSSTSSPRGVIDKPADSSSSSPTLAPPLRMTSSPAASVDSPASASPSGRLTSPNNSPAAVDKVTLTGIQARLYQRLLEHMHSIDSSQPAAGPAKLAVAGGVGGATAGGVGQRSILHPPSSTALSSSSSSSRISTLPTPRGLTLSDVGGGVAKVIGSGLGGVPSRVVQAGPRLRAPLTRKVASPEVIEAGAVRKAYVVPTPTYAAAGRPKAARSPAAVTPRYSSPPSNPDVPLNLSSKPAMASGLSSVPDLRTDIGLLPSSPVPGESHAAGSHVISIGLRRASVEGTAASATVVAAPVGVAAGGGRLSQYKMLLPQSSSSSSPLVGGDNHSVQDWGSNTSVVMVEERGVVSSFPHITKSVSPKTAHLVHSLLSRKQQQQQSVAAHPGSSSSSPLSFVSVAPDNTPRPPSSSSVISSMQQPAVTPTPTPTPDAA</sequence>
<feature type="repeat" description="ANK" evidence="3">
    <location>
        <begin position="476"/>
        <end position="508"/>
    </location>
</feature>
<accession>A0ABM1AAN8</accession>
<feature type="compositionally biased region" description="Polar residues" evidence="4">
    <location>
        <begin position="198"/>
        <end position="215"/>
    </location>
</feature>
<dbReference type="GeneID" id="101848694"/>
<feature type="compositionally biased region" description="Acidic residues" evidence="4">
    <location>
        <begin position="117"/>
        <end position="129"/>
    </location>
</feature>
<feature type="region of interest" description="Disordered" evidence="4">
    <location>
        <begin position="754"/>
        <end position="857"/>
    </location>
</feature>
<feature type="compositionally biased region" description="Basic and acidic residues" evidence="4">
    <location>
        <begin position="282"/>
        <end position="292"/>
    </location>
</feature>
<keyword evidence="1" id="KW-0677">Repeat</keyword>
<keyword evidence="2 3" id="KW-0040">ANK repeat</keyword>
<name>A0ABM1AAN8_APLCA</name>
<feature type="compositionally biased region" description="Low complexity" evidence="4">
    <location>
        <begin position="827"/>
        <end position="842"/>
    </location>
</feature>
<dbReference type="InterPro" id="IPR036770">
    <property type="entry name" value="Ankyrin_rpt-contain_sf"/>
</dbReference>
<feature type="compositionally biased region" description="Low complexity" evidence="4">
    <location>
        <begin position="156"/>
        <end position="168"/>
    </location>
</feature>
<feature type="compositionally biased region" description="Pro residues" evidence="4">
    <location>
        <begin position="1217"/>
        <end position="1227"/>
    </location>
</feature>
<dbReference type="Proteomes" id="UP000694888">
    <property type="component" value="Unplaced"/>
</dbReference>
<feature type="region of interest" description="Disordered" evidence="4">
    <location>
        <begin position="20"/>
        <end position="215"/>
    </location>
</feature>
<proteinExistence type="predicted"/>
<evidence type="ECO:0000256" key="1">
    <source>
        <dbReference type="ARBA" id="ARBA00022737"/>
    </source>
</evidence>
<feature type="compositionally biased region" description="Polar residues" evidence="4">
    <location>
        <begin position="843"/>
        <end position="852"/>
    </location>
</feature>
<dbReference type="Pfam" id="PF12796">
    <property type="entry name" value="Ank_2"/>
    <property type="match status" value="2"/>
</dbReference>
<evidence type="ECO:0000256" key="4">
    <source>
        <dbReference type="SAM" id="MobiDB-lite"/>
    </source>
</evidence>
<evidence type="ECO:0000256" key="2">
    <source>
        <dbReference type="ARBA" id="ARBA00023043"/>
    </source>
</evidence>
<dbReference type="PANTHER" id="PTHR46680:SF2">
    <property type="entry name" value="NF-KAPPA-B INHIBITOR ZETA"/>
    <property type="match status" value="1"/>
</dbReference>
<evidence type="ECO:0000256" key="3">
    <source>
        <dbReference type="PROSITE-ProRule" id="PRU00023"/>
    </source>
</evidence>
<organism evidence="5 6">
    <name type="scientific">Aplysia californica</name>
    <name type="common">California sea hare</name>
    <dbReference type="NCBI Taxonomy" id="6500"/>
    <lineage>
        <taxon>Eukaryota</taxon>
        <taxon>Metazoa</taxon>
        <taxon>Spiralia</taxon>
        <taxon>Lophotrochozoa</taxon>
        <taxon>Mollusca</taxon>
        <taxon>Gastropoda</taxon>
        <taxon>Heterobranchia</taxon>
        <taxon>Euthyneura</taxon>
        <taxon>Tectipleura</taxon>
        <taxon>Aplysiida</taxon>
        <taxon>Aplysioidea</taxon>
        <taxon>Aplysiidae</taxon>
        <taxon>Aplysia</taxon>
    </lineage>
</organism>
<feature type="compositionally biased region" description="Basic residues" evidence="4">
    <location>
        <begin position="65"/>
        <end position="75"/>
    </location>
</feature>
<dbReference type="SUPFAM" id="SSF48403">
    <property type="entry name" value="Ankyrin repeat"/>
    <property type="match status" value="1"/>
</dbReference>
<feature type="region of interest" description="Disordered" evidence="4">
    <location>
        <begin position="1003"/>
        <end position="1023"/>
    </location>
</feature>
<feature type="region of interest" description="Disordered" evidence="4">
    <location>
        <begin position="903"/>
        <end position="935"/>
    </location>
</feature>
<protein>
    <submittedName>
        <fullName evidence="6">Nascent polypeptide-associated complex subunit alpha, muscle-specific form</fullName>
    </submittedName>
</protein>
<dbReference type="RefSeq" id="XP_012944076.1">
    <property type="nucleotide sequence ID" value="XM_013088622.2"/>
</dbReference>
<keyword evidence="5" id="KW-1185">Reference proteome</keyword>
<dbReference type="PROSITE" id="PS50088">
    <property type="entry name" value="ANK_REPEAT"/>
    <property type="match status" value="3"/>
</dbReference>
<feature type="region of interest" description="Disordered" evidence="4">
    <location>
        <begin position="714"/>
        <end position="740"/>
    </location>
</feature>
<feature type="region of interest" description="Disordered" evidence="4">
    <location>
        <begin position="660"/>
        <end position="689"/>
    </location>
</feature>
<evidence type="ECO:0000313" key="5">
    <source>
        <dbReference type="Proteomes" id="UP000694888"/>
    </source>
</evidence>
<feature type="compositionally biased region" description="Low complexity" evidence="4">
    <location>
        <begin position="1170"/>
        <end position="1195"/>
    </location>
</feature>
<dbReference type="InterPro" id="IPR051070">
    <property type="entry name" value="NF-kappa-B_inhibitor"/>
</dbReference>
<dbReference type="PANTHER" id="PTHR46680">
    <property type="entry name" value="NF-KAPPA-B INHIBITOR ALPHA"/>
    <property type="match status" value="1"/>
</dbReference>
<evidence type="ECO:0000313" key="6">
    <source>
        <dbReference type="RefSeq" id="XP_012944076.1"/>
    </source>
</evidence>
<dbReference type="InterPro" id="IPR002110">
    <property type="entry name" value="Ankyrin_rpt"/>
</dbReference>
<feature type="region of interest" description="Disordered" evidence="4">
    <location>
        <begin position="282"/>
        <end position="347"/>
    </location>
</feature>